<dbReference type="EMBL" id="JAATJA010000005">
    <property type="protein sequence ID" value="NJB69390.1"/>
    <property type="molecule type" value="Genomic_DNA"/>
</dbReference>
<accession>A0A846QQY0</accession>
<dbReference type="Proteomes" id="UP000580856">
    <property type="component" value="Unassembled WGS sequence"/>
</dbReference>
<sequence>MHSDPIGTPFQRVKRNIARASNHLNKNDFLKAVDAARTAFALVPACTTVVGQQKIELRFMLEEFCDKFSNTPGILLILSRMKMRARPYLKFVNGNHEMIASRLEIFGTRLEDMEREKVERHELQRDARRKELLDKGQQCLDSGETPRGKAYLRRVAEEFGDEPGVVTDVGKRMLAAELFPEAAEILEESRSRFPGDSEAYQHCVHAYLGMGEFAKAEAVYKDALRQFGNHPITLLNLSKLYLAWRKRDEAYDYARRALEADPSLDEARAIMDRTA</sequence>
<dbReference type="SMART" id="SM00028">
    <property type="entry name" value="TPR"/>
    <property type="match status" value="3"/>
</dbReference>
<organism evidence="2 3">
    <name type="scientific">Desulfobaculum xiamenense</name>
    <dbReference type="NCBI Taxonomy" id="995050"/>
    <lineage>
        <taxon>Bacteria</taxon>
        <taxon>Pseudomonadati</taxon>
        <taxon>Thermodesulfobacteriota</taxon>
        <taxon>Desulfovibrionia</taxon>
        <taxon>Desulfovibrionales</taxon>
        <taxon>Desulfovibrionaceae</taxon>
        <taxon>Desulfobaculum</taxon>
    </lineage>
</organism>
<dbReference type="PROSITE" id="PS50005">
    <property type="entry name" value="TPR"/>
    <property type="match status" value="1"/>
</dbReference>
<keyword evidence="3" id="KW-1185">Reference proteome</keyword>
<dbReference type="InterPro" id="IPR011990">
    <property type="entry name" value="TPR-like_helical_dom_sf"/>
</dbReference>
<proteinExistence type="predicted"/>
<dbReference type="SUPFAM" id="SSF48452">
    <property type="entry name" value="TPR-like"/>
    <property type="match status" value="1"/>
</dbReference>
<evidence type="ECO:0000256" key="1">
    <source>
        <dbReference type="PROSITE-ProRule" id="PRU00339"/>
    </source>
</evidence>
<dbReference type="RefSeq" id="WP_167942480.1">
    <property type="nucleotide sequence ID" value="NZ_JAATJA010000005.1"/>
</dbReference>
<evidence type="ECO:0000313" key="3">
    <source>
        <dbReference type="Proteomes" id="UP000580856"/>
    </source>
</evidence>
<dbReference type="Gene3D" id="1.25.40.10">
    <property type="entry name" value="Tetratricopeptide repeat domain"/>
    <property type="match status" value="1"/>
</dbReference>
<feature type="repeat" description="TPR" evidence="1">
    <location>
        <begin position="231"/>
        <end position="264"/>
    </location>
</feature>
<dbReference type="Pfam" id="PF13181">
    <property type="entry name" value="TPR_8"/>
    <property type="match status" value="1"/>
</dbReference>
<dbReference type="Pfam" id="PF14559">
    <property type="entry name" value="TPR_19"/>
    <property type="match status" value="1"/>
</dbReference>
<name>A0A846QQY0_9BACT</name>
<dbReference type="InterPro" id="IPR019734">
    <property type="entry name" value="TPR_rpt"/>
</dbReference>
<reference evidence="2 3" key="1">
    <citation type="submission" date="2020-03" db="EMBL/GenBank/DDBJ databases">
        <title>Genomic Encyclopedia of Type Strains, Phase IV (KMG-IV): sequencing the most valuable type-strain genomes for metagenomic binning, comparative biology and taxonomic classification.</title>
        <authorList>
            <person name="Goeker M."/>
        </authorList>
    </citation>
    <scope>NUCLEOTIDE SEQUENCE [LARGE SCALE GENOMIC DNA]</scope>
    <source>
        <strain evidence="2 3">DSM 24233</strain>
    </source>
</reference>
<protein>
    <submittedName>
        <fullName evidence="2">Tetratricopeptide (TPR) repeat protein</fullName>
    </submittedName>
</protein>
<keyword evidence="1" id="KW-0802">TPR repeat</keyword>
<gene>
    <name evidence="2" type="ORF">GGQ74_003092</name>
</gene>
<evidence type="ECO:0000313" key="2">
    <source>
        <dbReference type="EMBL" id="NJB69390.1"/>
    </source>
</evidence>
<comment type="caution">
    <text evidence="2">The sequence shown here is derived from an EMBL/GenBank/DDBJ whole genome shotgun (WGS) entry which is preliminary data.</text>
</comment>
<dbReference type="AlphaFoldDB" id="A0A846QQY0"/>